<keyword evidence="6" id="KW-1185">Reference proteome</keyword>
<feature type="transmembrane region" description="Helical" evidence="4">
    <location>
        <begin position="27"/>
        <end position="47"/>
    </location>
</feature>
<dbReference type="Pfam" id="PF07690">
    <property type="entry name" value="MFS_1"/>
    <property type="match status" value="1"/>
</dbReference>
<dbReference type="EMBL" id="JAGPXC010000002">
    <property type="protein sequence ID" value="KAH6657967.1"/>
    <property type="molecule type" value="Genomic_DNA"/>
</dbReference>
<reference evidence="5" key="1">
    <citation type="journal article" date="2021" name="Nat. Commun.">
        <title>Genetic determinants of endophytism in the Arabidopsis root mycobiome.</title>
        <authorList>
            <person name="Mesny F."/>
            <person name="Miyauchi S."/>
            <person name="Thiergart T."/>
            <person name="Pickel B."/>
            <person name="Atanasova L."/>
            <person name="Karlsson M."/>
            <person name="Huettel B."/>
            <person name="Barry K.W."/>
            <person name="Haridas S."/>
            <person name="Chen C."/>
            <person name="Bauer D."/>
            <person name="Andreopoulos W."/>
            <person name="Pangilinan J."/>
            <person name="LaButti K."/>
            <person name="Riley R."/>
            <person name="Lipzen A."/>
            <person name="Clum A."/>
            <person name="Drula E."/>
            <person name="Henrissat B."/>
            <person name="Kohler A."/>
            <person name="Grigoriev I.V."/>
            <person name="Martin F.M."/>
            <person name="Hacquard S."/>
        </authorList>
    </citation>
    <scope>NUCLEOTIDE SEQUENCE</scope>
    <source>
        <strain evidence="5">MPI-SDFR-AT-0073</strain>
    </source>
</reference>
<keyword evidence="4" id="KW-1133">Transmembrane helix</keyword>
<feature type="transmembrane region" description="Helical" evidence="4">
    <location>
        <begin position="158"/>
        <end position="176"/>
    </location>
</feature>
<comment type="caution">
    <text evidence="5">The sequence shown here is derived from an EMBL/GenBank/DDBJ whole genome shotgun (WGS) entry which is preliminary data.</text>
</comment>
<feature type="transmembrane region" description="Helical" evidence="4">
    <location>
        <begin position="59"/>
        <end position="79"/>
    </location>
</feature>
<evidence type="ECO:0000313" key="5">
    <source>
        <dbReference type="EMBL" id="KAH6657967.1"/>
    </source>
</evidence>
<evidence type="ECO:0000313" key="6">
    <source>
        <dbReference type="Proteomes" id="UP000758603"/>
    </source>
</evidence>
<dbReference type="GO" id="GO:0022857">
    <property type="term" value="F:transmembrane transporter activity"/>
    <property type="evidence" value="ECO:0007669"/>
    <property type="project" value="InterPro"/>
</dbReference>
<proteinExistence type="predicted"/>
<evidence type="ECO:0000256" key="1">
    <source>
        <dbReference type="ARBA" id="ARBA00004429"/>
    </source>
</evidence>
<organism evidence="5 6">
    <name type="scientific">Truncatella angustata</name>
    <dbReference type="NCBI Taxonomy" id="152316"/>
    <lineage>
        <taxon>Eukaryota</taxon>
        <taxon>Fungi</taxon>
        <taxon>Dikarya</taxon>
        <taxon>Ascomycota</taxon>
        <taxon>Pezizomycotina</taxon>
        <taxon>Sordariomycetes</taxon>
        <taxon>Xylariomycetidae</taxon>
        <taxon>Amphisphaeriales</taxon>
        <taxon>Sporocadaceae</taxon>
        <taxon>Truncatella</taxon>
    </lineage>
</organism>
<sequence length="467" mass="50343">MAIYKRKITVSDDTVTSAYRLTAKQSMVPNGLVTILFFLWGFAYGLLDVLNSHFQKSLSISSSMAAGLSAAYFGAYFLCPPTISGWILRRFGFRVTFMTGLAVLAVGCLLFWPSGVKKSFGGFCGSMFVVGMGLSTLETAADPFLAICGPPKYSEIRLNLAQAVQGIGSFVAPILASRVFFASTVDDEQGLANVQWVYLGVAGFVVLLIVLFFFAPFPEITDADMNLQENEIGEYDPGPLRKQYNLFLAVWAQFCYVGGQVAVANYFIQFCEEAGRSSAESSDLLAIGQGLYAANRFIAGFLMMIPAVKPRIVLATYLGLCFVFIIPAITTTGTASIACLILVLCFESACFATIFTLGLRGLGRHTKRGGSFLVAAISGGMVFPAMTGAVADRSGAHTAMTIPAMGYVLAWVYPLYVNVWNRNTMDSHRETNVGVAPIGDKVFQLEQQTSHAENQTGSASHGISTTH</sequence>
<dbReference type="OrthoDB" id="546893at2759"/>
<name>A0A9P8UTU6_9PEZI</name>
<feature type="transmembrane region" description="Helical" evidence="4">
    <location>
        <begin position="246"/>
        <end position="268"/>
    </location>
</feature>
<accession>A0A9P8UTU6</accession>
<dbReference type="InterPro" id="IPR036259">
    <property type="entry name" value="MFS_trans_sf"/>
</dbReference>
<feature type="transmembrane region" description="Helical" evidence="4">
    <location>
        <begin position="371"/>
        <end position="391"/>
    </location>
</feature>
<evidence type="ECO:0000256" key="3">
    <source>
        <dbReference type="SAM" id="MobiDB-lite"/>
    </source>
</evidence>
<keyword evidence="4" id="KW-0812">Transmembrane</keyword>
<dbReference type="RefSeq" id="XP_045962201.1">
    <property type="nucleotide sequence ID" value="XM_046102193.1"/>
</dbReference>
<dbReference type="InterPro" id="IPR050375">
    <property type="entry name" value="MFS_TsgA-like"/>
</dbReference>
<feature type="region of interest" description="Disordered" evidence="3">
    <location>
        <begin position="448"/>
        <end position="467"/>
    </location>
</feature>
<gene>
    <name evidence="5" type="ORF">BKA67DRAFT_556830</name>
</gene>
<dbReference type="Proteomes" id="UP000758603">
    <property type="component" value="Unassembled WGS sequence"/>
</dbReference>
<feature type="transmembrane region" description="Helical" evidence="4">
    <location>
        <begin position="312"/>
        <end position="329"/>
    </location>
</feature>
<dbReference type="Gene3D" id="1.20.1250.20">
    <property type="entry name" value="MFS general substrate transporter like domains"/>
    <property type="match status" value="2"/>
</dbReference>
<dbReference type="InterPro" id="IPR011701">
    <property type="entry name" value="MFS"/>
</dbReference>
<keyword evidence="4" id="KW-0472">Membrane</keyword>
<dbReference type="AlphaFoldDB" id="A0A9P8UTU6"/>
<evidence type="ECO:0000256" key="4">
    <source>
        <dbReference type="SAM" id="Phobius"/>
    </source>
</evidence>
<feature type="transmembrane region" description="Helical" evidence="4">
    <location>
        <begin position="196"/>
        <end position="217"/>
    </location>
</feature>
<dbReference type="PANTHER" id="PTHR43702">
    <property type="entry name" value="L-FUCOSE-PROTON SYMPORTER"/>
    <property type="match status" value="1"/>
</dbReference>
<dbReference type="PANTHER" id="PTHR43702:SF5">
    <property type="entry name" value="MAJOR FACILITATOR SUPERFAMILY (MFS) PROFILE DOMAIN-CONTAINING PROTEIN"/>
    <property type="match status" value="1"/>
</dbReference>
<protein>
    <submittedName>
        <fullName evidence="5">Glucose galactose transporter</fullName>
    </submittedName>
</protein>
<dbReference type="GO" id="GO:0005886">
    <property type="term" value="C:plasma membrane"/>
    <property type="evidence" value="ECO:0007669"/>
    <property type="project" value="UniProtKB-SubCell"/>
</dbReference>
<keyword evidence="2" id="KW-1003">Cell membrane</keyword>
<dbReference type="GeneID" id="70131085"/>
<feature type="transmembrane region" description="Helical" evidence="4">
    <location>
        <begin position="397"/>
        <end position="419"/>
    </location>
</feature>
<feature type="transmembrane region" description="Helical" evidence="4">
    <location>
        <begin position="335"/>
        <end position="359"/>
    </location>
</feature>
<comment type="subcellular location">
    <subcellularLocation>
        <location evidence="1">Cell inner membrane</location>
        <topology evidence="1">Multi-pass membrane protein</topology>
    </subcellularLocation>
</comment>
<evidence type="ECO:0000256" key="2">
    <source>
        <dbReference type="ARBA" id="ARBA00022475"/>
    </source>
</evidence>
<feature type="transmembrane region" description="Helical" evidence="4">
    <location>
        <begin position="91"/>
        <end position="113"/>
    </location>
</feature>
<dbReference type="SUPFAM" id="SSF103473">
    <property type="entry name" value="MFS general substrate transporter"/>
    <property type="match status" value="1"/>
</dbReference>